<dbReference type="EMBL" id="JAANYQ010000005">
    <property type="protein sequence ID" value="KAF4123963.1"/>
    <property type="molecule type" value="Genomic_DNA"/>
</dbReference>
<comment type="caution">
    <text evidence="2">The sequence shown here is derived from an EMBL/GenBank/DDBJ whole genome shotgun (WGS) entry which is preliminary data.</text>
</comment>
<feature type="compositionally biased region" description="Basic residues" evidence="1">
    <location>
        <begin position="751"/>
        <end position="761"/>
    </location>
</feature>
<feature type="region of interest" description="Disordered" evidence="1">
    <location>
        <begin position="395"/>
        <end position="427"/>
    </location>
</feature>
<feature type="compositionally biased region" description="Pro residues" evidence="1">
    <location>
        <begin position="401"/>
        <end position="418"/>
    </location>
</feature>
<feature type="region of interest" description="Disordered" evidence="1">
    <location>
        <begin position="184"/>
        <end position="217"/>
    </location>
</feature>
<dbReference type="OrthoDB" id="5591786at2759"/>
<reference evidence="2" key="1">
    <citation type="submission" date="2020-03" db="EMBL/GenBank/DDBJ databases">
        <title>Site-based positive gene gene selection in Geosmithia morbida across the United States reveals a broad range of putative effectors and factors for local host and environmental adapation.</title>
        <authorList>
            <person name="Onufrak A."/>
            <person name="Murdoch R.W."/>
            <person name="Gazis R."/>
            <person name="Huff M."/>
            <person name="Staton M."/>
            <person name="Klingeman W."/>
            <person name="Hadziabdic D."/>
        </authorList>
    </citation>
    <scope>NUCLEOTIDE SEQUENCE</scope>
    <source>
        <strain evidence="2">1262</strain>
    </source>
</reference>
<evidence type="ECO:0000256" key="1">
    <source>
        <dbReference type="SAM" id="MobiDB-lite"/>
    </source>
</evidence>
<feature type="region of interest" description="Disordered" evidence="1">
    <location>
        <begin position="736"/>
        <end position="776"/>
    </location>
</feature>
<dbReference type="AlphaFoldDB" id="A0A9P5D1I9"/>
<dbReference type="InterPro" id="IPR014839">
    <property type="entry name" value="Crt10"/>
</dbReference>
<keyword evidence="3" id="KW-1185">Reference proteome</keyword>
<gene>
    <name evidence="2" type="ORF">GMORB2_5679</name>
</gene>
<name>A0A9P5D1I9_9HYPO</name>
<sequence>MDSRIRSSPPQGSRPLRVGRCNVQTSAERFGPGAPAFIGERERVTIETSYSDENIWPNPEIDDEALPASTNRTIPYTHKFRNNLTALSSAHNLYFVAYSHRIFVYKPTHGTRSRLDCHPDLQLQAKKTERAQVVGGTIDLRHRGQSINHIICGFLGDREIVLACSDNGDVFAFYTDDIADSVFREPRPPKQDILPRRNTNDADRKQKKSTTTNPEPFFHSNVKKSAWGLAIHRASRVIAVSSNRAEVTVFAFSLSTGPAPAAADDDEEGGADRGSVEAWVRHRRCNWKIIISLPPMASNVPNICFLDNEKGDAEKICAVDINGNTWVADIWTPFQPIECIPISRLAEFHSEELRAAPPRGWGILALLESHFMEVDTLEELLGAPIQCWEIPPAQRRDTFASPPPPPPPQAPQPQPVHNPHPTTAQTPHHDLLGYLQAHAQLPHISHHHGPPQQQPQQIHHHGATSPPPTHVPWHTMQGGQDQDPHYTTSQTAPTNAQHWLATNPNPFQQSFTALGHAIGEFETAIDQIMHHSGSAPAWVHLPGSDLPAPHDAPNTAHGQRLRRAGAAESAGQQRLPGPSDGGDMVYRPRQGWVDPDPDAGFRLPREDARARPLPTSVPDMRRGWRQAAGPQHGGEDAADPVAATDRLEPGYSLLRTYEKELELFWLPDEAEGGHKSRDEDMGVICPDLLWLPSRGNMALAPHFEATSRMNMVVHIPELSAVVLGSPTGHVALATLTRLSPGGRSRPSPPPRQRRQQQRQRQHGKERLADTDATHPPWNRGLRIDCILPRRSDEVHRPRKEARPLYGLAVGPAPLADDGRVGGGVGIIVPKRFRLVLHYQNHLILTYEVTRDEQTGKLTIF</sequence>
<feature type="compositionally biased region" description="Polar residues" evidence="1">
    <location>
        <begin position="477"/>
        <end position="492"/>
    </location>
</feature>
<evidence type="ECO:0000313" key="3">
    <source>
        <dbReference type="Proteomes" id="UP000749293"/>
    </source>
</evidence>
<proteinExistence type="predicted"/>
<feature type="region of interest" description="Disordered" evidence="1">
    <location>
        <begin position="444"/>
        <end position="492"/>
    </location>
</feature>
<dbReference type="GeneID" id="55971904"/>
<feature type="compositionally biased region" description="Basic and acidic residues" evidence="1">
    <location>
        <begin position="762"/>
        <end position="772"/>
    </location>
</feature>
<feature type="region of interest" description="Disordered" evidence="1">
    <location>
        <begin position="543"/>
        <end position="638"/>
    </location>
</feature>
<organism evidence="2 3">
    <name type="scientific">Geosmithia morbida</name>
    <dbReference type="NCBI Taxonomy" id="1094350"/>
    <lineage>
        <taxon>Eukaryota</taxon>
        <taxon>Fungi</taxon>
        <taxon>Dikarya</taxon>
        <taxon>Ascomycota</taxon>
        <taxon>Pezizomycotina</taxon>
        <taxon>Sordariomycetes</taxon>
        <taxon>Hypocreomycetidae</taxon>
        <taxon>Hypocreales</taxon>
        <taxon>Bionectriaceae</taxon>
        <taxon>Geosmithia</taxon>
    </lineage>
</organism>
<feature type="compositionally biased region" description="Basic and acidic residues" evidence="1">
    <location>
        <begin position="184"/>
        <end position="204"/>
    </location>
</feature>
<dbReference type="RefSeq" id="XP_035322615.1">
    <property type="nucleotide sequence ID" value="XM_035467649.1"/>
</dbReference>
<dbReference type="Proteomes" id="UP000749293">
    <property type="component" value="Unassembled WGS sequence"/>
</dbReference>
<evidence type="ECO:0000313" key="2">
    <source>
        <dbReference type="EMBL" id="KAF4123963.1"/>
    </source>
</evidence>
<accession>A0A9P5D1I9</accession>
<protein>
    <submittedName>
        <fullName evidence="2">CRT10</fullName>
    </submittedName>
</protein>
<dbReference type="Pfam" id="PF08728">
    <property type="entry name" value="CRT10"/>
    <property type="match status" value="1"/>
</dbReference>